<dbReference type="PANTHER" id="PTHR42919:SF8">
    <property type="entry name" value="N-ALPHA-ACETYLTRANSFERASE 50"/>
    <property type="match status" value="1"/>
</dbReference>
<dbReference type="RefSeq" id="XP_009496002.1">
    <property type="nucleotide sequence ID" value="XM_009497727.1"/>
</dbReference>
<dbReference type="AlphaFoldDB" id="A0A058Z7E5"/>
<evidence type="ECO:0000256" key="1">
    <source>
        <dbReference type="ARBA" id="ARBA00022679"/>
    </source>
</evidence>
<evidence type="ECO:0000313" key="4">
    <source>
        <dbReference type="EMBL" id="KCV69437.1"/>
    </source>
</evidence>
<name>A0A058Z7E5_FONAL</name>
<gene>
    <name evidence="4" type="ORF">H696_03866</name>
</gene>
<dbReference type="PROSITE" id="PS51186">
    <property type="entry name" value="GNAT"/>
    <property type="match status" value="1"/>
</dbReference>
<proteinExistence type="predicted"/>
<dbReference type="PANTHER" id="PTHR42919">
    <property type="entry name" value="N-ALPHA-ACETYLTRANSFERASE"/>
    <property type="match status" value="1"/>
</dbReference>
<dbReference type="Gene3D" id="3.40.630.30">
    <property type="match status" value="1"/>
</dbReference>
<dbReference type="eggNOG" id="KOG3138">
    <property type="taxonomic scope" value="Eukaryota"/>
</dbReference>
<feature type="domain" description="N-acetyltransferase" evidence="3">
    <location>
        <begin position="7"/>
        <end position="175"/>
    </location>
</feature>
<sequence length="185" mass="19762">MSSRSPVSIDKVYPNNLGQFRQIHSSSLPVVYSDTFFQKAIETTGSVFSRIAYYNDAAVGCIFGRDVTPAGSSTFAVEILTLCVLPAYRRSGVASELVSSLIAWTRGHLSREAASDDSPFTSARVFLHVQTSNSGARAFYAAQGFTPAPLPEGAAPFPGEAGLVVSGYYKGRVTPDDAAVLERLL</sequence>
<dbReference type="STRING" id="691883.A0A058Z7E5"/>
<dbReference type="SUPFAM" id="SSF55729">
    <property type="entry name" value="Acyl-CoA N-acyltransferases (Nat)"/>
    <property type="match status" value="1"/>
</dbReference>
<reference evidence="4" key="1">
    <citation type="submission" date="2013-04" db="EMBL/GenBank/DDBJ databases">
        <title>The Genome Sequence of Fonticula alba ATCC 38817.</title>
        <authorList>
            <consortium name="The Broad Institute Genomics Platform"/>
            <person name="Russ C."/>
            <person name="Cuomo C."/>
            <person name="Burger G."/>
            <person name="Gray M.W."/>
            <person name="Holland P.W.H."/>
            <person name="King N."/>
            <person name="Lang F.B.F."/>
            <person name="Roger A.J."/>
            <person name="Ruiz-Trillo I."/>
            <person name="Brown M."/>
            <person name="Walker B."/>
            <person name="Young S."/>
            <person name="Zeng Q."/>
            <person name="Gargeya S."/>
            <person name="Fitzgerald M."/>
            <person name="Haas B."/>
            <person name="Abouelleil A."/>
            <person name="Allen A.W."/>
            <person name="Alvarado L."/>
            <person name="Arachchi H.M."/>
            <person name="Berlin A.M."/>
            <person name="Chapman S.B."/>
            <person name="Gainer-Dewar J."/>
            <person name="Goldberg J."/>
            <person name="Griggs A."/>
            <person name="Gujja S."/>
            <person name="Hansen M."/>
            <person name="Howarth C."/>
            <person name="Imamovic A."/>
            <person name="Ireland A."/>
            <person name="Larimer J."/>
            <person name="McCowan C."/>
            <person name="Murphy C."/>
            <person name="Pearson M."/>
            <person name="Poon T.W."/>
            <person name="Priest M."/>
            <person name="Roberts A."/>
            <person name="Saif S."/>
            <person name="Shea T."/>
            <person name="Sisk P."/>
            <person name="Sykes S."/>
            <person name="Wortman J."/>
            <person name="Nusbaum C."/>
            <person name="Birren B."/>
        </authorList>
    </citation>
    <scope>NUCLEOTIDE SEQUENCE [LARGE SCALE GENOMIC DNA]</scope>
    <source>
        <strain evidence="4">ATCC 38817</strain>
    </source>
</reference>
<dbReference type="Proteomes" id="UP000030693">
    <property type="component" value="Unassembled WGS sequence"/>
</dbReference>
<dbReference type="CDD" id="cd04301">
    <property type="entry name" value="NAT_SF"/>
    <property type="match status" value="1"/>
</dbReference>
<dbReference type="GO" id="GO:0031415">
    <property type="term" value="C:NatA complex"/>
    <property type="evidence" value="ECO:0007669"/>
    <property type="project" value="TreeGrafter"/>
</dbReference>
<keyword evidence="5" id="KW-1185">Reference proteome</keyword>
<dbReference type="GO" id="GO:0016747">
    <property type="term" value="F:acyltransferase activity, transferring groups other than amino-acyl groups"/>
    <property type="evidence" value="ECO:0007669"/>
    <property type="project" value="InterPro"/>
</dbReference>
<dbReference type="EMBL" id="KB932206">
    <property type="protein sequence ID" value="KCV69437.1"/>
    <property type="molecule type" value="Genomic_DNA"/>
</dbReference>
<keyword evidence="2" id="KW-0012">Acyltransferase</keyword>
<organism evidence="4">
    <name type="scientific">Fonticula alba</name>
    <name type="common">Slime mold</name>
    <dbReference type="NCBI Taxonomy" id="691883"/>
    <lineage>
        <taxon>Eukaryota</taxon>
        <taxon>Rotosphaerida</taxon>
        <taxon>Fonticulaceae</taxon>
        <taxon>Fonticula</taxon>
    </lineage>
</organism>
<dbReference type="InterPro" id="IPR016181">
    <property type="entry name" value="Acyl_CoA_acyltransferase"/>
</dbReference>
<dbReference type="InterPro" id="IPR051556">
    <property type="entry name" value="N-term/lysine_N-AcTrnsfr"/>
</dbReference>
<dbReference type="InterPro" id="IPR000182">
    <property type="entry name" value="GNAT_dom"/>
</dbReference>
<dbReference type="Pfam" id="PF00583">
    <property type="entry name" value="Acetyltransf_1"/>
    <property type="match status" value="1"/>
</dbReference>
<keyword evidence="1" id="KW-0808">Transferase</keyword>
<dbReference type="GO" id="GO:0007064">
    <property type="term" value="P:mitotic sister chromatid cohesion"/>
    <property type="evidence" value="ECO:0007669"/>
    <property type="project" value="TreeGrafter"/>
</dbReference>
<accession>A0A058Z7E5</accession>
<evidence type="ECO:0000313" key="5">
    <source>
        <dbReference type="Proteomes" id="UP000030693"/>
    </source>
</evidence>
<evidence type="ECO:0000256" key="2">
    <source>
        <dbReference type="ARBA" id="ARBA00023315"/>
    </source>
</evidence>
<dbReference type="OrthoDB" id="47374at2759"/>
<evidence type="ECO:0000259" key="3">
    <source>
        <dbReference type="PROSITE" id="PS51186"/>
    </source>
</evidence>
<dbReference type="GeneID" id="20528591"/>
<protein>
    <recommendedName>
        <fullName evidence="3">N-acetyltransferase domain-containing protein</fullName>
    </recommendedName>
</protein>